<evidence type="ECO:0000313" key="3">
    <source>
        <dbReference type="EMBL" id="MBL3674013.1"/>
    </source>
</evidence>
<dbReference type="InterPro" id="IPR003767">
    <property type="entry name" value="Malate/L-lactate_DH-like"/>
</dbReference>
<dbReference type="InterPro" id="IPR043143">
    <property type="entry name" value="Mal/L-sulf/L-lact_DH-like_NADP"/>
</dbReference>
<organism evidence="3 4">
    <name type="scientific">Paracoccus aerius</name>
    <dbReference type="NCBI Taxonomy" id="1915382"/>
    <lineage>
        <taxon>Bacteria</taxon>
        <taxon>Pseudomonadati</taxon>
        <taxon>Pseudomonadota</taxon>
        <taxon>Alphaproteobacteria</taxon>
        <taxon>Rhodobacterales</taxon>
        <taxon>Paracoccaceae</taxon>
        <taxon>Paracoccus</taxon>
    </lineage>
</organism>
<dbReference type="Gene3D" id="3.30.1370.60">
    <property type="entry name" value="Hypothetical oxidoreductase yiak, domain 2"/>
    <property type="match status" value="1"/>
</dbReference>
<reference evidence="3 4" key="1">
    <citation type="submission" date="2021-01" db="EMBL/GenBank/DDBJ databases">
        <title>011410 draft genome.</title>
        <authorList>
            <person name="Lang L."/>
        </authorList>
    </citation>
    <scope>NUCLEOTIDE SEQUENCE [LARGE SCALE GENOMIC DNA]</scope>
    <source>
        <strain evidence="3 4">KCTC 42845</strain>
    </source>
</reference>
<proteinExistence type="inferred from homology"/>
<evidence type="ECO:0000313" key="4">
    <source>
        <dbReference type="Proteomes" id="UP000644749"/>
    </source>
</evidence>
<dbReference type="PANTHER" id="PTHR11091:SF0">
    <property type="entry name" value="MALATE DEHYDROGENASE"/>
    <property type="match status" value="1"/>
</dbReference>
<dbReference type="InterPro" id="IPR043144">
    <property type="entry name" value="Mal/L-sulf/L-lact_DH-like_ah"/>
</dbReference>
<dbReference type="Proteomes" id="UP000644749">
    <property type="component" value="Unassembled WGS sequence"/>
</dbReference>
<gene>
    <name evidence="3" type="ORF">JL111_11000</name>
</gene>
<evidence type="ECO:0000256" key="2">
    <source>
        <dbReference type="ARBA" id="ARBA00023002"/>
    </source>
</evidence>
<dbReference type="RefSeq" id="WP_202380147.1">
    <property type="nucleotide sequence ID" value="NZ_BNCL01000008.1"/>
</dbReference>
<comment type="caution">
    <text evidence="3">The sequence shown here is derived from an EMBL/GenBank/DDBJ whole genome shotgun (WGS) entry which is preliminary data.</text>
</comment>
<dbReference type="Pfam" id="PF02615">
    <property type="entry name" value="Ldh_2"/>
    <property type="match status" value="1"/>
</dbReference>
<protein>
    <submittedName>
        <fullName evidence="3">Ldh family oxidoreductase</fullName>
    </submittedName>
</protein>
<keyword evidence="4" id="KW-1185">Reference proteome</keyword>
<sequence>MPRYHRDDLLRYAEGLLTRAGMEADKAAVTAAVLVEGDMIGHETHGLQLMHWYLECLADGSLNGKGSYEVVADKGAGFVWDGRLLPGAWLLTKALDQAMERVREYGIAGAAIRNCHHTCALSAYMRRATDRGLIVQLSASNPAARRVAPYGGTQPILTPNPLAMGFPTSGDPILVDVSSSITTTTMTQLLAKKGERYPEPWGLTAEGQPTDDPKEITERGGTMMPLGGALKGHKGYGLALMVDLLGQGLSGKGRANTDAPGPLAQSAFLQVVDPDFFAGLDAFTEQSDWLANACRTNPPAPWNKGAVRVPGDSASAKRRDAMQNGVPVAQNDWDRMAKHAEQLGITPPAALQSRLTH</sequence>
<keyword evidence="2" id="KW-0560">Oxidoreductase</keyword>
<dbReference type="Gene3D" id="1.10.1530.10">
    <property type="match status" value="1"/>
</dbReference>
<dbReference type="EMBL" id="JAESHT010000008">
    <property type="protein sequence ID" value="MBL3674013.1"/>
    <property type="molecule type" value="Genomic_DNA"/>
</dbReference>
<evidence type="ECO:0000256" key="1">
    <source>
        <dbReference type="ARBA" id="ARBA00006056"/>
    </source>
</evidence>
<dbReference type="SUPFAM" id="SSF89733">
    <property type="entry name" value="L-sulfolactate dehydrogenase-like"/>
    <property type="match status" value="1"/>
</dbReference>
<dbReference type="PANTHER" id="PTHR11091">
    <property type="entry name" value="OXIDOREDUCTASE-RELATED"/>
    <property type="match status" value="1"/>
</dbReference>
<accession>A0ABS1S5M4</accession>
<dbReference type="InterPro" id="IPR036111">
    <property type="entry name" value="Mal/L-sulfo/L-lacto_DH-like_sf"/>
</dbReference>
<name>A0ABS1S5M4_9RHOB</name>
<comment type="similarity">
    <text evidence="1">Belongs to the LDH2/MDH2 oxidoreductase family.</text>
</comment>